<gene>
    <name evidence="1" type="ORF">FHR24_002704</name>
</gene>
<evidence type="ECO:0000313" key="2">
    <source>
        <dbReference type="Proteomes" id="UP000745859"/>
    </source>
</evidence>
<sequence length="82" mass="9798">MKAYKVKSDWNFFRTYIISLGDTIEKDDLGIKHNNQSEIFIKCSVSIYEKFQKNYELVEVNSFPEMFFVVNRYSGFGNQFLF</sequence>
<evidence type="ECO:0000313" key="1">
    <source>
        <dbReference type="EMBL" id="NIJ46220.1"/>
    </source>
</evidence>
<accession>A0ABX0UEA4</accession>
<comment type="caution">
    <text evidence="1">The sequence shown here is derived from an EMBL/GenBank/DDBJ whole genome shotgun (WGS) entry which is preliminary data.</text>
</comment>
<name>A0ABX0UEA4_9FLAO</name>
<dbReference type="RefSeq" id="WP_167189877.1">
    <property type="nucleotide sequence ID" value="NZ_JAASQL010000005.1"/>
</dbReference>
<protein>
    <submittedName>
        <fullName evidence="1">Uncharacterized protein</fullName>
    </submittedName>
</protein>
<dbReference type="Proteomes" id="UP000745859">
    <property type="component" value="Unassembled WGS sequence"/>
</dbReference>
<organism evidence="1 2">
    <name type="scientific">Wenyingzhuangia heitensis</name>
    <dbReference type="NCBI Taxonomy" id="1487859"/>
    <lineage>
        <taxon>Bacteria</taxon>
        <taxon>Pseudomonadati</taxon>
        <taxon>Bacteroidota</taxon>
        <taxon>Flavobacteriia</taxon>
        <taxon>Flavobacteriales</taxon>
        <taxon>Flavobacteriaceae</taxon>
        <taxon>Wenyingzhuangia</taxon>
    </lineage>
</organism>
<proteinExistence type="predicted"/>
<keyword evidence="2" id="KW-1185">Reference proteome</keyword>
<dbReference type="EMBL" id="JAASQL010000005">
    <property type="protein sequence ID" value="NIJ46220.1"/>
    <property type="molecule type" value="Genomic_DNA"/>
</dbReference>
<reference evidence="1 2" key="1">
    <citation type="submission" date="2020-03" db="EMBL/GenBank/DDBJ databases">
        <title>Genomic Encyclopedia of Type Strains, Phase IV (KMG-IV): sequencing the most valuable type-strain genomes for metagenomic binning, comparative biology and taxonomic classification.</title>
        <authorList>
            <person name="Goeker M."/>
        </authorList>
    </citation>
    <scope>NUCLEOTIDE SEQUENCE [LARGE SCALE GENOMIC DNA]</scope>
    <source>
        <strain evidence="1 2">DSM 101599</strain>
    </source>
</reference>